<dbReference type="Proteomes" id="UP000050525">
    <property type="component" value="Unassembled WGS sequence"/>
</dbReference>
<evidence type="ECO:0000313" key="3">
    <source>
        <dbReference type="EMBL" id="KYO19904.1"/>
    </source>
</evidence>
<comment type="caution">
    <text evidence="3">The sequence shown here is derived from an EMBL/GenBank/DDBJ whole genome shotgun (WGS) entry which is preliminary data.</text>
</comment>
<feature type="region of interest" description="Disordered" evidence="1">
    <location>
        <begin position="94"/>
        <end position="131"/>
    </location>
</feature>
<feature type="compositionally biased region" description="Acidic residues" evidence="1">
    <location>
        <begin position="466"/>
        <end position="475"/>
    </location>
</feature>
<keyword evidence="2" id="KW-1133">Transmembrane helix</keyword>
<sequence>MSTGDGGIADGITILGTASSPWETGTYGDRDAAIHGEKDMAATAAYEDGTVTPGDGGTTPTIIGTEVNTILRDRDATISLRGVDAIFTPRDGDTTIRRRNITPNSRDTDTASSPGGATAPRNPSMTAHGEGTIVTTPGYNILAIVSGKATTSVSGTASVLGETVSSGKFPAFSETRTHTSIATYNKANLFGARNVPDDPGTSSENKSVEQTHVAGDSGPSSEAPTSVAASAAHVGTITFRDIETLNLERTLPTQGRTSGNITIPKETISSPEDPAAALGDTATTPEAFTANSRDFTSSTASGEDITTQEDTLTTTLPLGESTINSITLGDNITTTTFSPGDPTTPRDSAAITSGDVFTTDILGDVSTVAAPGDTITSVTTNAPPEEGDVTTASTDSFPIAVSSVTPSLSGDAIVTDSITAAPGDTLATAANPGETEATTALTKEENTFTTVPGDAIVTITITAAPEEEEEDDDDNITVATGKNEDDTTATHVDTPAVPGEDDAAATSYQDNDLITAVPQENDIIATCQDNDVIIASAGESDDIFSAPTENEVIASSEGEDDTITAGYKGYGTIPAAPGEVSIPITIIAAPGGDDGANAITDTPGKGYAITDTPGEGNNAVTDAPRGGDDVFTDAPRGGDGIVTTTPGGGDDIITTAPGDGNDSIPISTLPEGDKAKTPHHEDAIATTPRDDRAVTVALGDGVAHGDDIIPEKDDAITPTLVDSVVTITITAAPEEVTPDIDTFTLGEADTAITTTPGEADTAITTAPGEGDTDNTITTAPGKADIAITTSVGEAGTDNTIATAAGEADKDTTIATTHGEADTDTTIPTTLWEADTETAIPMAPVETLATIITASEDAKGTITTTPVEAEATITTVPEEADTDTAITLLPGDTNAVITTTPGRDEVMTVPSEHAIVTITITSVFGDEEAASTLIPECEEATLTPTSRGDGAITAIPGDPIVHITITSAPEEDNATTLISGEGTSAIAQDDDTIIAAHGYDIIAATPGDDDITIAANSGKDDVFTAPLVNYPVTAAAAHAHVTDSGASPEGATHTTAASGDTNIITAAPVDVTVTKATLGDMSNFATASRDASTEPVAFVDNTIMTTPGSDTIAAVLGGSDTDAITTAASGEDNAITTAPVGYTAATAAACEDTMGITIPGDTTTAVTVSVNDTIVAATIPGDASITSTHHGDDEAPGDIVSVTAIPSEEVTPYAATHRDAIIIPRDAPAVVSGDVAATSDTLEDISIPGDLVMNAPAGDGTILGGDITTSGDVDVPRDDIITDGVTSNTLRDDGITADAPRDDTVPAAAWEPQTPLQSCSFVFIAVVCIFIAVVLLTGIFAAIHYVKVFIISSATFSVPVANSFP</sequence>
<proteinExistence type="predicted"/>
<keyword evidence="4" id="KW-1185">Reference proteome</keyword>
<gene>
    <name evidence="3" type="ORF">Y1Q_0006860</name>
</gene>
<protein>
    <submittedName>
        <fullName evidence="3">Uncharacterized protein</fullName>
    </submittedName>
</protein>
<organism evidence="3 4">
    <name type="scientific">Alligator mississippiensis</name>
    <name type="common">American alligator</name>
    <dbReference type="NCBI Taxonomy" id="8496"/>
    <lineage>
        <taxon>Eukaryota</taxon>
        <taxon>Metazoa</taxon>
        <taxon>Chordata</taxon>
        <taxon>Craniata</taxon>
        <taxon>Vertebrata</taxon>
        <taxon>Euteleostomi</taxon>
        <taxon>Archelosauria</taxon>
        <taxon>Archosauria</taxon>
        <taxon>Crocodylia</taxon>
        <taxon>Alligatoridae</taxon>
        <taxon>Alligatorinae</taxon>
        <taxon>Alligator</taxon>
    </lineage>
</organism>
<feature type="region of interest" description="Disordered" evidence="1">
    <location>
        <begin position="609"/>
        <end position="635"/>
    </location>
</feature>
<dbReference type="STRING" id="8496.A0A151M5W4"/>
<keyword evidence="2" id="KW-0472">Membrane</keyword>
<evidence type="ECO:0000313" key="4">
    <source>
        <dbReference type="Proteomes" id="UP000050525"/>
    </source>
</evidence>
<feature type="transmembrane region" description="Helical" evidence="2">
    <location>
        <begin position="1320"/>
        <end position="1342"/>
    </location>
</feature>
<accession>A0A151M5W4</accession>
<evidence type="ECO:0000256" key="1">
    <source>
        <dbReference type="SAM" id="MobiDB-lite"/>
    </source>
</evidence>
<feature type="region of interest" description="Disordered" evidence="1">
    <location>
        <begin position="193"/>
        <end position="225"/>
    </location>
</feature>
<evidence type="ECO:0000256" key="2">
    <source>
        <dbReference type="SAM" id="Phobius"/>
    </source>
</evidence>
<feature type="compositionally biased region" description="Polar residues" evidence="1">
    <location>
        <begin position="200"/>
        <end position="210"/>
    </location>
</feature>
<feature type="region of interest" description="Disordered" evidence="1">
    <location>
        <begin position="466"/>
        <end position="503"/>
    </location>
</feature>
<feature type="region of interest" description="Disordered" evidence="1">
    <location>
        <begin position="253"/>
        <end position="279"/>
    </location>
</feature>
<name>A0A151M5W4_ALLMI</name>
<keyword evidence="2" id="KW-0812">Transmembrane</keyword>
<feature type="compositionally biased region" description="Polar residues" evidence="1">
    <location>
        <begin position="101"/>
        <end position="125"/>
    </location>
</feature>
<dbReference type="EMBL" id="AKHW03006526">
    <property type="protein sequence ID" value="KYO19904.1"/>
    <property type="molecule type" value="Genomic_DNA"/>
</dbReference>
<reference evidence="3 4" key="1">
    <citation type="journal article" date="2012" name="Genome Biol.">
        <title>Sequencing three crocodilian genomes to illuminate the evolution of archosaurs and amniotes.</title>
        <authorList>
            <person name="St John J.A."/>
            <person name="Braun E.L."/>
            <person name="Isberg S.R."/>
            <person name="Miles L.G."/>
            <person name="Chong A.Y."/>
            <person name="Gongora J."/>
            <person name="Dalzell P."/>
            <person name="Moran C."/>
            <person name="Bed'hom B."/>
            <person name="Abzhanov A."/>
            <person name="Burgess S.C."/>
            <person name="Cooksey A.M."/>
            <person name="Castoe T.A."/>
            <person name="Crawford N.G."/>
            <person name="Densmore L.D."/>
            <person name="Drew J.C."/>
            <person name="Edwards S.V."/>
            <person name="Faircloth B.C."/>
            <person name="Fujita M.K."/>
            <person name="Greenwold M.J."/>
            <person name="Hoffmann F.G."/>
            <person name="Howard J.M."/>
            <person name="Iguchi T."/>
            <person name="Janes D.E."/>
            <person name="Khan S.Y."/>
            <person name="Kohno S."/>
            <person name="de Koning A.J."/>
            <person name="Lance S.L."/>
            <person name="McCarthy F.M."/>
            <person name="McCormack J.E."/>
            <person name="Merchant M.E."/>
            <person name="Peterson D.G."/>
            <person name="Pollock D.D."/>
            <person name="Pourmand N."/>
            <person name="Raney B.J."/>
            <person name="Roessler K.A."/>
            <person name="Sanford J.R."/>
            <person name="Sawyer R.H."/>
            <person name="Schmidt C.J."/>
            <person name="Triplett E.W."/>
            <person name="Tuberville T.D."/>
            <person name="Venegas-Anaya M."/>
            <person name="Howard J.T."/>
            <person name="Jarvis E.D."/>
            <person name="Guillette L.J.Jr."/>
            <person name="Glenn T.C."/>
            <person name="Green R.E."/>
            <person name="Ray D.A."/>
        </authorList>
    </citation>
    <scope>NUCLEOTIDE SEQUENCE [LARGE SCALE GENOMIC DNA]</scope>
    <source>
        <strain evidence="3">KSC_2009_1</strain>
    </source>
</reference>